<name>A0A8J5KGM5_ZINOF</name>
<evidence type="ECO:0000256" key="21">
    <source>
        <dbReference type="PROSITE-ProRule" id="PRU10141"/>
    </source>
</evidence>
<dbReference type="InterPro" id="IPR050647">
    <property type="entry name" value="Plant_LRR-RLKs"/>
</dbReference>
<dbReference type="InterPro" id="IPR000719">
    <property type="entry name" value="Prot_kinase_dom"/>
</dbReference>
<evidence type="ECO:0000256" key="4">
    <source>
        <dbReference type="ARBA" id="ARBA00022475"/>
    </source>
</evidence>
<evidence type="ECO:0000256" key="12">
    <source>
        <dbReference type="ARBA" id="ARBA00022741"/>
    </source>
</evidence>
<dbReference type="FunFam" id="3.80.10.10:FF:000077">
    <property type="entry name" value="LRR receptor-like serine/threonine-protein kinase ERL1"/>
    <property type="match status" value="1"/>
</dbReference>
<feature type="domain" description="Protein kinase" evidence="24">
    <location>
        <begin position="689"/>
        <end position="964"/>
    </location>
</feature>
<dbReference type="GO" id="GO:0005886">
    <property type="term" value="C:plasma membrane"/>
    <property type="evidence" value="ECO:0007669"/>
    <property type="project" value="UniProtKB-SubCell"/>
</dbReference>
<keyword evidence="13" id="KW-0418">Kinase</keyword>
<dbReference type="FunFam" id="3.80.10.10:FF:000453">
    <property type="entry name" value="Leucine-rich receptor-like protein kinase family protein"/>
    <property type="match status" value="1"/>
</dbReference>
<keyword evidence="12 21" id="KW-0547">Nucleotide-binding</keyword>
<dbReference type="InterPro" id="IPR003591">
    <property type="entry name" value="Leu-rich_rpt_typical-subtyp"/>
</dbReference>
<dbReference type="AlphaFoldDB" id="A0A8J5KGM5"/>
<dbReference type="PROSITE" id="PS00108">
    <property type="entry name" value="PROTEIN_KINASE_ST"/>
    <property type="match status" value="1"/>
</dbReference>
<evidence type="ECO:0000256" key="5">
    <source>
        <dbReference type="ARBA" id="ARBA00022527"/>
    </source>
</evidence>
<evidence type="ECO:0000256" key="13">
    <source>
        <dbReference type="ARBA" id="ARBA00022777"/>
    </source>
</evidence>
<comment type="catalytic activity">
    <reaction evidence="20">
        <text>L-seryl-[protein] + ATP = O-phospho-L-seryl-[protein] + ADP + H(+)</text>
        <dbReference type="Rhea" id="RHEA:17989"/>
        <dbReference type="Rhea" id="RHEA-COMP:9863"/>
        <dbReference type="Rhea" id="RHEA-COMP:11604"/>
        <dbReference type="ChEBI" id="CHEBI:15378"/>
        <dbReference type="ChEBI" id="CHEBI:29999"/>
        <dbReference type="ChEBI" id="CHEBI:30616"/>
        <dbReference type="ChEBI" id="CHEBI:83421"/>
        <dbReference type="ChEBI" id="CHEBI:456216"/>
        <dbReference type="EC" id="2.7.11.1"/>
    </reaction>
</comment>
<reference evidence="25 26" key="1">
    <citation type="submission" date="2020-08" db="EMBL/GenBank/DDBJ databases">
        <title>Plant Genome Project.</title>
        <authorList>
            <person name="Zhang R.-G."/>
        </authorList>
    </citation>
    <scope>NUCLEOTIDE SEQUENCE [LARGE SCALE GENOMIC DNA]</scope>
    <source>
        <tissue evidence="25">Rhizome</tissue>
    </source>
</reference>
<keyword evidence="5" id="KW-0723">Serine/threonine-protein kinase</keyword>
<evidence type="ECO:0000256" key="23">
    <source>
        <dbReference type="SAM" id="SignalP"/>
    </source>
</evidence>
<dbReference type="Pfam" id="PF08263">
    <property type="entry name" value="LRRNT_2"/>
    <property type="match status" value="1"/>
</dbReference>
<dbReference type="Pfam" id="PF13855">
    <property type="entry name" value="LRR_8"/>
    <property type="match status" value="1"/>
</dbReference>
<comment type="caution">
    <text evidence="25">The sequence shown here is derived from an EMBL/GenBank/DDBJ whole genome shotgun (WGS) entry which is preliminary data.</text>
</comment>
<evidence type="ECO:0000256" key="1">
    <source>
        <dbReference type="ARBA" id="ARBA00004251"/>
    </source>
</evidence>
<keyword evidence="15 22" id="KW-1133">Transmembrane helix</keyword>
<dbReference type="PANTHER" id="PTHR48056">
    <property type="entry name" value="LRR RECEPTOR-LIKE SERINE/THREONINE-PROTEIN KINASE-RELATED"/>
    <property type="match status" value="1"/>
</dbReference>
<evidence type="ECO:0000256" key="19">
    <source>
        <dbReference type="ARBA" id="ARBA00047899"/>
    </source>
</evidence>
<feature type="signal peptide" evidence="23">
    <location>
        <begin position="1"/>
        <end position="19"/>
    </location>
</feature>
<evidence type="ECO:0000256" key="17">
    <source>
        <dbReference type="ARBA" id="ARBA00023170"/>
    </source>
</evidence>
<dbReference type="GO" id="GO:0006952">
    <property type="term" value="P:defense response"/>
    <property type="evidence" value="ECO:0007669"/>
    <property type="project" value="UniProtKB-ARBA"/>
</dbReference>
<comment type="catalytic activity">
    <reaction evidence="19">
        <text>L-threonyl-[protein] + ATP = O-phospho-L-threonyl-[protein] + ADP + H(+)</text>
        <dbReference type="Rhea" id="RHEA:46608"/>
        <dbReference type="Rhea" id="RHEA-COMP:11060"/>
        <dbReference type="Rhea" id="RHEA-COMP:11605"/>
        <dbReference type="ChEBI" id="CHEBI:15378"/>
        <dbReference type="ChEBI" id="CHEBI:30013"/>
        <dbReference type="ChEBI" id="CHEBI:30616"/>
        <dbReference type="ChEBI" id="CHEBI:61977"/>
        <dbReference type="ChEBI" id="CHEBI:456216"/>
        <dbReference type="EC" id="2.7.11.1"/>
    </reaction>
</comment>
<evidence type="ECO:0000313" key="25">
    <source>
        <dbReference type="EMBL" id="KAG6480464.1"/>
    </source>
</evidence>
<comment type="subcellular location">
    <subcellularLocation>
        <location evidence="1">Cell membrane</location>
        <topology evidence="1">Single-pass type I membrane protein</topology>
    </subcellularLocation>
</comment>
<dbReference type="GO" id="GO:0004674">
    <property type="term" value="F:protein serine/threonine kinase activity"/>
    <property type="evidence" value="ECO:0007669"/>
    <property type="project" value="UniProtKB-KW"/>
</dbReference>
<evidence type="ECO:0000256" key="10">
    <source>
        <dbReference type="ARBA" id="ARBA00022729"/>
    </source>
</evidence>
<keyword evidence="9 22" id="KW-0812">Transmembrane</keyword>
<keyword evidence="11" id="KW-0677">Repeat</keyword>
<dbReference type="InterPro" id="IPR001611">
    <property type="entry name" value="Leu-rich_rpt"/>
</dbReference>
<dbReference type="OrthoDB" id="2021138at2759"/>
<dbReference type="SMART" id="SM00369">
    <property type="entry name" value="LRR_TYP"/>
    <property type="match status" value="7"/>
</dbReference>
<evidence type="ECO:0000256" key="7">
    <source>
        <dbReference type="ARBA" id="ARBA00022614"/>
    </source>
</evidence>
<dbReference type="EC" id="2.7.11.1" evidence="3"/>
<keyword evidence="14 21" id="KW-0067">ATP-binding</keyword>
<proteinExistence type="inferred from homology"/>
<dbReference type="GO" id="GO:0051707">
    <property type="term" value="P:response to other organism"/>
    <property type="evidence" value="ECO:0007669"/>
    <property type="project" value="UniProtKB-ARBA"/>
</dbReference>
<dbReference type="PANTHER" id="PTHR48056:SF15">
    <property type="entry name" value="RECEPTOR-LIKE PROTEIN KINASE HSL1"/>
    <property type="match status" value="1"/>
</dbReference>
<protein>
    <recommendedName>
        <fullName evidence="3">non-specific serine/threonine protein kinase</fullName>
        <ecNumber evidence="3">2.7.11.1</ecNumber>
    </recommendedName>
</protein>
<dbReference type="InterPro" id="IPR008271">
    <property type="entry name" value="Ser/Thr_kinase_AS"/>
</dbReference>
<evidence type="ECO:0000256" key="8">
    <source>
        <dbReference type="ARBA" id="ARBA00022679"/>
    </source>
</evidence>
<keyword evidence="7" id="KW-0433">Leucine-rich repeat</keyword>
<keyword evidence="10 23" id="KW-0732">Signal</keyword>
<evidence type="ECO:0000256" key="6">
    <source>
        <dbReference type="ARBA" id="ARBA00022553"/>
    </source>
</evidence>
<accession>A0A8J5KGM5</accession>
<evidence type="ECO:0000256" key="16">
    <source>
        <dbReference type="ARBA" id="ARBA00023136"/>
    </source>
</evidence>
<evidence type="ECO:0000256" key="9">
    <source>
        <dbReference type="ARBA" id="ARBA00022692"/>
    </source>
</evidence>
<dbReference type="SMART" id="SM00220">
    <property type="entry name" value="S_TKc"/>
    <property type="match status" value="1"/>
</dbReference>
<comment type="similarity">
    <text evidence="2">Belongs to the protein kinase superfamily. Ser/Thr protein kinase family.</text>
</comment>
<dbReference type="EMBL" id="JACMSC010000017">
    <property type="protein sequence ID" value="KAG6480464.1"/>
    <property type="molecule type" value="Genomic_DNA"/>
</dbReference>
<keyword evidence="18" id="KW-0325">Glycoprotein</keyword>
<feature type="transmembrane region" description="Helical" evidence="22">
    <location>
        <begin position="629"/>
        <end position="653"/>
    </location>
</feature>
<dbReference type="Proteomes" id="UP000734854">
    <property type="component" value="Unassembled WGS sequence"/>
</dbReference>
<evidence type="ECO:0000256" key="22">
    <source>
        <dbReference type="SAM" id="Phobius"/>
    </source>
</evidence>
<evidence type="ECO:0000256" key="3">
    <source>
        <dbReference type="ARBA" id="ARBA00012513"/>
    </source>
</evidence>
<feature type="chain" id="PRO_5035203446" description="non-specific serine/threonine protein kinase" evidence="23">
    <location>
        <begin position="20"/>
        <end position="981"/>
    </location>
</feature>
<keyword evidence="8" id="KW-0808">Transferase</keyword>
<gene>
    <name evidence="25" type="ORF">ZIOFF_063964</name>
</gene>
<organism evidence="25 26">
    <name type="scientific">Zingiber officinale</name>
    <name type="common">Ginger</name>
    <name type="synonym">Amomum zingiber</name>
    <dbReference type="NCBI Taxonomy" id="94328"/>
    <lineage>
        <taxon>Eukaryota</taxon>
        <taxon>Viridiplantae</taxon>
        <taxon>Streptophyta</taxon>
        <taxon>Embryophyta</taxon>
        <taxon>Tracheophyta</taxon>
        <taxon>Spermatophyta</taxon>
        <taxon>Magnoliopsida</taxon>
        <taxon>Liliopsida</taxon>
        <taxon>Zingiberales</taxon>
        <taxon>Zingiberaceae</taxon>
        <taxon>Zingiber</taxon>
    </lineage>
</organism>
<dbReference type="Pfam" id="PF00560">
    <property type="entry name" value="LRR_1"/>
    <property type="match status" value="7"/>
</dbReference>
<dbReference type="GO" id="GO:0033612">
    <property type="term" value="F:receptor serine/threonine kinase binding"/>
    <property type="evidence" value="ECO:0007669"/>
    <property type="project" value="TreeGrafter"/>
</dbReference>
<keyword evidence="26" id="KW-1185">Reference proteome</keyword>
<feature type="binding site" evidence="21">
    <location>
        <position position="718"/>
    </location>
    <ligand>
        <name>ATP</name>
        <dbReference type="ChEBI" id="CHEBI:30616"/>
    </ligand>
</feature>
<evidence type="ECO:0000256" key="18">
    <source>
        <dbReference type="ARBA" id="ARBA00023180"/>
    </source>
</evidence>
<dbReference type="GO" id="GO:0009791">
    <property type="term" value="P:post-embryonic development"/>
    <property type="evidence" value="ECO:0007669"/>
    <property type="project" value="UniProtKB-ARBA"/>
</dbReference>
<dbReference type="PROSITE" id="PS50011">
    <property type="entry name" value="PROTEIN_KINASE_DOM"/>
    <property type="match status" value="1"/>
</dbReference>
<keyword evidence="4" id="KW-1003">Cell membrane</keyword>
<keyword evidence="16 22" id="KW-0472">Membrane</keyword>
<dbReference type="FunFam" id="1.10.510.10:FF:000201">
    <property type="entry name" value="Leucine-rich repeat receptor-like serine/threonine-protein kinase"/>
    <property type="match status" value="1"/>
</dbReference>
<dbReference type="InterPro" id="IPR013210">
    <property type="entry name" value="LRR_N_plant-typ"/>
</dbReference>
<dbReference type="FunFam" id="3.30.200.20:FF:000513">
    <property type="entry name" value="Receptor-like protein kinase HSL1"/>
    <property type="match status" value="1"/>
</dbReference>
<dbReference type="Pfam" id="PF00069">
    <property type="entry name" value="Pkinase"/>
    <property type="match status" value="1"/>
</dbReference>
<evidence type="ECO:0000259" key="24">
    <source>
        <dbReference type="PROSITE" id="PS50011"/>
    </source>
</evidence>
<evidence type="ECO:0000256" key="20">
    <source>
        <dbReference type="ARBA" id="ARBA00048679"/>
    </source>
</evidence>
<evidence type="ECO:0000256" key="11">
    <source>
        <dbReference type="ARBA" id="ARBA00022737"/>
    </source>
</evidence>
<dbReference type="InterPro" id="IPR017441">
    <property type="entry name" value="Protein_kinase_ATP_BS"/>
</dbReference>
<evidence type="ECO:0000313" key="26">
    <source>
        <dbReference type="Proteomes" id="UP000734854"/>
    </source>
</evidence>
<evidence type="ECO:0000256" key="14">
    <source>
        <dbReference type="ARBA" id="ARBA00022840"/>
    </source>
</evidence>
<keyword evidence="17" id="KW-0675">Receptor</keyword>
<sequence>MADFGVAIVVVVWLHLCFCFCFCFCLNHEGDLLLDAKAGLEDPSHTLSDWDAATDAIACSWTGVTCSGDTVTAVDLTNLGLTGPFPAALCRLPNLAFLSLSFNYINSSLSDSALAPCAVLTHLDLSQNLLVGRLPDALAALPYLTYLDLSGNNFSGPIPPSFGRFPRIQALSLVANLLTDNIPAFLGHLTTLRQLNLSYNPFAAGRIPPALGDLASLEVLWLAGCGLVGKIPPSLGLLSNLTDLDLSGNALSGCIPATFANLSSAVQIELYNNSLRGSIPLGFGKLRSLVRFDASMNKLDGPLPDDIFDGPRLESAHIYSNRLSGGIPAGIARSTSLVEVRLFANRLSGSLPPDLGTNSPLTLLDLSDNLLTGSIPASICDGGALEQLLLMNNMFSSSLPDGLCRCQKLARVRLSNNRLSGEVPAGFWGLPHLWLLELRGNSFSGGISPLIARGANLSDILIDDNQFTGSIPSEMGSLSKLYEFSASNNRLSGPLPSSLRNLRELGKLDLHHNLISGELPRDIHSWSKLSELNLADNALAGCIPPELGELPVLNYLDLSRNLLSGEIPIQLQNLKLNEFNLSNNRLSGALPPLFAREAYRNSFLGNPELCKDSSGLCPVPHGRSYSHSFIWSLRCVFVSAALIFLVGIAWFSWRYRIYMKENLPSDESKWTLTSFHKLRFSEHEILNCLDEDNVIGIGGSGKVYKAILSNGQIAAVKKLWGSSYKDQSTDDSFEAEVATLGKIRHKNVVKLWCCCSHRDCKLLVYEYMPNGSLGGLLHGSKGGMLGWPTRYKIAVDAAEGLSYLHHYCVPPIVHRDVKSSNILLDGEYRAKIADFGVAKVTEMVEKGPKSMSGIAGSCGYIAPEYAYTLRVNETSDVYSFGVVILELVTGKLPIDPELGEKDLVKWVSSMVSHKGMEHVIDPKLNLCHKEEISKVLSVGLLCTSSLPTNRPSMKKVVKMLREVNAERKQGETAVLLLERCS</sequence>
<evidence type="ECO:0000256" key="2">
    <source>
        <dbReference type="ARBA" id="ARBA00008684"/>
    </source>
</evidence>
<dbReference type="FunFam" id="3.80.10.10:FF:000215">
    <property type="entry name" value="Receptor-like protein kinase HSL1"/>
    <property type="match status" value="1"/>
</dbReference>
<dbReference type="GO" id="GO:0005524">
    <property type="term" value="F:ATP binding"/>
    <property type="evidence" value="ECO:0007669"/>
    <property type="project" value="UniProtKB-UniRule"/>
</dbReference>
<dbReference type="PROSITE" id="PS00107">
    <property type="entry name" value="PROTEIN_KINASE_ATP"/>
    <property type="match status" value="1"/>
</dbReference>
<evidence type="ECO:0000256" key="15">
    <source>
        <dbReference type="ARBA" id="ARBA00022989"/>
    </source>
</evidence>
<keyword evidence="6" id="KW-0597">Phosphoprotein</keyword>